<dbReference type="InterPro" id="IPR036188">
    <property type="entry name" value="FAD/NAD-bd_sf"/>
</dbReference>
<sequence>MSESLPDSVDVIVLGTGLTESIIAAACSRSGFNVLHLDRNKFYGGDWASFNLTTIGDWVEQQKKPAEAEADISKYADKLSDGESLMPLGTRKTVRNVHQEWMPGSESMMTVDKGDNAEEKKVREVVESEWRRFSIDLVPKVLLARGSMVQTLCDSEVAKYAEFKCVDRFLCLRDESEEKLTYSRVPCSKGDIFQDETLSMVDKRKLMKFMTFCLEWNTKADELEGWKEYQDEPFETFLESQEITGELRSYIADAIGILHPNATTKDGLVAVCRFVDSVGRFGPSPFLTSLYGSGEIPQCFCRLCAVFGGLYCLGRPVEALIQKEGKVVGVIADGHRINCSHLIMSSEYVPSTVASQGPEKWIDRAVYITNKSIWTEEKEHVTLLNLFQLDPPSALRLIEEGFEVCTAPKGFYLVHFTGRKAADESSIPKICQRVFGEPNSERPSPCWSLHFEVLNTASLELPMDNAVCVSGPDHALDYATSIDEAQRIFSAFWPDRDFLPRSLPKPDEEEEEVVEEQPVEQVA</sequence>
<organism evidence="7 8">
    <name type="scientific">Haemonchus contortus</name>
    <name type="common">Barber pole worm</name>
    <dbReference type="NCBI Taxonomy" id="6289"/>
    <lineage>
        <taxon>Eukaryota</taxon>
        <taxon>Metazoa</taxon>
        <taxon>Ecdysozoa</taxon>
        <taxon>Nematoda</taxon>
        <taxon>Chromadorea</taxon>
        <taxon>Rhabditida</taxon>
        <taxon>Rhabditina</taxon>
        <taxon>Rhabditomorpha</taxon>
        <taxon>Strongyloidea</taxon>
        <taxon>Trichostrongylidae</taxon>
        <taxon>Haemonchus</taxon>
    </lineage>
</organism>
<reference evidence="8" key="1">
    <citation type="submission" date="2020-12" db="UniProtKB">
        <authorList>
            <consortium name="WormBaseParasite"/>
        </authorList>
    </citation>
    <scope>IDENTIFICATION</scope>
    <source>
        <strain evidence="8">MHco3</strain>
    </source>
</reference>
<evidence type="ECO:0000256" key="4">
    <source>
        <dbReference type="ARBA" id="ARBA00022490"/>
    </source>
</evidence>
<dbReference type="PIRSF" id="PIRSF016550">
    <property type="entry name" value="Rab_ger_ger_transf_A_euk"/>
    <property type="match status" value="1"/>
</dbReference>
<dbReference type="PANTHER" id="PTHR11787:SF4">
    <property type="entry name" value="CHM, RAB ESCORT PROTEIN 1"/>
    <property type="match status" value="1"/>
</dbReference>
<dbReference type="InterPro" id="IPR001738">
    <property type="entry name" value="Rab_escort"/>
</dbReference>
<dbReference type="GO" id="GO:0005634">
    <property type="term" value="C:nucleus"/>
    <property type="evidence" value="ECO:0007669"/>
    <property type="project" value="TreeGrafter"/>
</dbReference>
<dbReference type="Pfam" id="PF00996">
    <property type="entry name" value="GDI"/>
    <property type="match status" value="2"/>
</dbReference>
<keyword evidence="7" id="KW-1185">Reference proteome</keyword>
<dbReference type="PANTHER" id="PTHR11787">
    <property type="entry name" value="RAB GDP-DISSOCIATION INHIBITOR"/>
    <property type="match status" value="1"/>
</dbReference>
<dbReference type="FunFam" id="1.10.405.10:FF:000003">
    <property type="entry name" value="Rab proteins geranylgeranyltransferase component A"/>
    <property type="match status" value="1"/>
</dbReference>
<evidence type="ECO:0000256" key="2">
    <source>
        <dbReference type="ARBA" id="ARBA00005593"/>
    </source>
</evidence>
<feature type="compositionally biased region" description="Acidic residues" evidence="6">
    <location>
        <begin position="507"/>
        <end position="523"/>
    </location>
</feature>
<protein>
    <recommendedName>
        <fullName evidence="5">Rab proteins geranylgeranyltransferase component A</fullName>
    </recommendedName>
</protein>
<dbReference type="Proteomes" id="UP000025227">
    <property type="component" value="Unplaced"/>
</dbReference>
<accession>A0A7I4Z8X8</accession>
<dbReference type="GO" id="GO:0006886">
    <property type="term" value="P:intracellular protein transport"/>
    <property type="evidence" value="ECO:0007669"/>
    <property type="project" value="InterPro"/>
</dbReference>
<dbReference type="OrthoDB" id="1923006at2759"/>
<evidence type="ECO:0000313" key="8">
    <source>
        <dbReference type="WBParaSite" id="HCON_00194070-00001"/>
    </source>
</evidence>
<dbReference type="GO" id="GO:0005968">
    <property type="term" value="C:Rab-protein geranylgeranyltransferase complex"/>
    <property type="evidence" value="ECO:0007669"/>
    <property type="project" value="UniProtKB-UniRule"/>
</dbReference>
<dbReference type="InterPro" id="IPR018203">
    <property type="entry name" value="GDP_dissociation_inhibitor"/>
</dbReference>
<name>A0A7I4Z8X8_HAECO</name>
<evidence type="ECO:0000256" key="5">
    <source>
        <dbReference type="PIRNR" id="PIRNR016550"/>
    </source>
</evidence>
<dbReference type="WBParaSite" id="HCON_00194070-00001">
    <property type="protein sequence ID" value="HCON_00194070-00001"/>
    <property type="gene ID" value="HCON_00194070"/>
</dbReference>
<evidence type="ECO:0000256" key="3">
    <source>
        <dbReference type="ARBA" id="ARBA00022468"/>
    </source>
</evidence>
<keyword evidence="3 5" id="KW-0343">GTPase activation</keyword>
<dbReference type="GO" id="GO:0005829">
    <property type="term" value="C:cytosol"/>
    <property type="evidence" value="ECO:0007669"/>
    <property type="project" value="TreeGrafter"/>
</dbReference>
<dbReference type="AlphaFoldDB" id="A0A7I4Z8X8"/>
<evidence type="ECO:0000313" key="7">
    <source>
        <dbReference type="Proteomes" id="UP000025227"/>
    </source>
</evidence>
<dbReference type="GO" id="GO:0007264">
    <property type="term" value="P:small GTPase-mediated signal transduction"/>
    <property type="evidence" value="ECO:0007669"/>
    <property type="project" value="UniProtKB-UniRule"/>
</dbReference>
<dbReference type="GO" id="GO:0016192">
    <property type="term" value="P:vesicle-mediated transport"/>
    <property type="evidence" value="ECO:0007669"/>
    <property type="project" value="TreeGrafter"/>
</dbReference>
<dbReference type="Gene3D" id="1.10.405.10">
    <property type="entry name" value="Guanine Nucleotide Dissociation Inhibitor, domain 1"/>
    <property type="match status" value="1"/>
</dbReference>
<dbReference type="Gene3D" id="3.50.50.60">
    <property type="entry name" value="FAD/NAD(P)-binding domain"/>
    <property type="match status" value="1"/>
</dbReference>
<comment type="function">
    <text evidence="5">Substrate-binding subunit (component A) of the Rab geranylgeranyltransferase (GGTase) complex. Binds unprenylated Rab proteins and presents the substrate peptide to the catalytic component B. The component A is thought to be regenerated by transferring its prenylated Rab back to the donor membrane.</text>
</comment>
<comment type="subcellular location">
    <subcellularLocation>
        <location evidence="1 5">Cytoplasm</location>
    </subcellularLocation>
</comment>
<comment type="similarity">
    <text evidence="2 5">Belongs to the Rab GDI family.</text>
</comment>
<evidence type="ECO:0000256" key="1">
    <source>
        <dbReference type="ARBA" id="ARBA00004496"/>
    </source>
</evidence>
<evidence type="ECO:0000256" key="6">
    <source>
        <dbReference type="SAM" id="MobiDB-lite"/>
    </source>
</evidence>
<dbReference type="GO" id="GO:0005092">
    <property type="term" value="F:GDP-dissociation inhibitor activity"/>
    <property type="evidence" value="ECO:0007669"/>
    <property type="project" value="InterPro"/>
</dbReference>
<dbReference type="OMA" id="EHYVLHA"/>
<keyword evidence="4 5" id="KW-0963">Cytoplasm</keyword>
<dbReference type="Gene3D" id="3.30.519.10">
    <property type="entry name" value="Guanine Nucleotide Dissociation Inhibitor, domain 2"/>
    <property type="match status" value="1"/>
</dbReference>
<feature type="region of interest" description="Disordered" evidence="6">
    <location>
        <begin position="500"/>
        <end position="523"/>
    </location>
</feature>
<dbReference type="PRINTS" id="PR00891">
    <property type="entry name" value="RABGDIREP"/>
</dbReference>
<dbReference type="GO" id="GO:0005096">
    <property type="term" value="F:GTPase activator activity"/>
    <property type="evidence" value="ECO:0007669"/>
    <property type="project" value="UniProtKB-UniRule"/>
</dbReference>
<proteinExistence type="inferred from homology"/>
<dbReference type="SUPFAM" id="SSF51905">
    <property type="entry name" value="FAD/NAD(P)-binding domain"/>
    <property type="match status" value="1"/>
</dbReference>